<dbReference type="PANTHER" id="PTHR42959">
    <property type="entry name" value="CARBAMOYLTRANSFERASE"/>
    <property type="match status" value="1"/>
</dbReference>
<feature type="domain" description="YrdC-like" evidence="11">
    <location>
        <begin position="205"/>
        <end position="390"/>
    </location>
</feature>
<dbReference type="PROSITE" id="PS51163">
    <property type="entry name" value="YRDC"/>
    <property type="match status" value="1"/>
</dbReference>
<dbReference type="Pfam" id="PF01300">
    <property type="entry name" value="Sua5_yciO_yrdC"/>
    <property type="match status" value="1"/>
</dbReference>
<dbReference type="Gene3D" id="3.90.870.50">
    <property type="match status" value="1"/>
</dbReference>
<dbReference type="GO" id="GO:0051604">
    <property type="term" value="P:protein maturation"/>
    <property type="evidence" value="ECO:0007669"/>
    <property type="project" value="TreeGrafter"/>
</dbReference>
<dbReference type="SUPFAM" id="SSF55821">
    <property type="entry name" value="YrdC/RibB"/>
    <property type="match status" value="1"/>
</dbReference>
<dbReference type="InterPro" id="IPR011125">
    <property type="entry name" value="Znf_HypF"/>
</dbReference>
<dbReference type="GO" id="GO:0016874">
    <property type="term" value="F:ligase activity"/>
    <property type="evidence" value="ECO:0007669"/>
    <property type="project" value="UniProtKB-UniRule"/>
</dbReference>
<dbReference type="Gene3D" id="3.30.420.360">
    <property type="match status" value="1"/>
</dbReference>
<protein>
    <recommendedName>
        <fullName evidence="8">Carbamoyltransferase</fullName>
        <ecNumber evidence="8">6.2.-.-</ecNumber>
    </recommendedName>
</protein>
<evidence type="ECO:0000256" key="4">
    <source>
        <dbReference type="ARBA" id="ARBA00022723"/>
    </source>
</evidence>
<keyword evidence="5" id="KW-0863">Zinc-finger</keyword>
<dbReference type="PIRSF" id="PIRSF006256">
    <property type="entry name" value="CMPcnvr_hdrg_mat"/>
    <property type="match status" value="1"/>
</dbReference>
<dbReference type="InterPro" id="IPR004421">
    <property type="entry name" value="Carbamoyltransferase_HypF"/>
</dbReference>
<dbReference type="EMBL" id="CP036274">
    <property type="protein sequence ID" value="QDU27204.1"/>
    <property type="molecule type" value="Genomic_DNA"/>
</dbReference>
<comment type="pathway">
    <text evidence="1">Protein modification; [NiFe] hydrogenase maturation.</text>
</comment>
<gene>
    <name evidence="12" type="primary">hypF</name>
    <name evidence="12" type="ORF">ETAA8_22890</name>
</gene>
<proteinExistence type="inferred from homology"/>
<keyword evidence="6" id="KW-0862">Zinc</keyword>
<dbReference type="Proteomes" id="UP000315017">
    <property type="component" value="Chromosome"/>
</dbReference>
<keyword evidence="13" id="KW-1185">Reference proteome</keyword>
<dbReference type="NCBIfam" id="TIGR00143">
    <property type="entry name" value="hypF"/>
    <property type="match status" value="1"/>
</dbReference>
<dbReference type="GO" id="GO:0003998">
    <property type="term" value="F:acylphosphatase activity"/>
    <property type="evidence" value="ECO:0007669"/>
    <property type="project" value="UniProtKB-EC"/>
</dbReference>
<dbReference type="Pfam" id="PF00708">
    <property type="entry name" value="Acylphosphatase"/>
    <property type="match status" value="1"/>
</dbReference>
<keyword evidence="4" id="KW-0479">Metal-binding</keyword>
<name>A0A517YAG4_9BACT</name>
<dbReference type="AlphaFoldDB" id="A0A517YAG4"/>
<dbReference type="InterPro" id="IPR017945">
    <property type="entry name" value="DHBP_synth_RibB-like_a/b_dom"/>
</dbReference>
<evidence type="ECO:0000256" key="3">
    <source>
        <dbReference type="ARBA" id="ARBA00022598"/>
    </source>
</evidence>
<keyword evidence="9" id="KW-0378">Hydrolase</keyword>
<dbReference type="PROSITE" id="PS51160">
    <property type="entry name" value="ACYLPHOSPHATASE_3"/>
    <property type="match status" value="1"/>
</dbReference>
<dbReference type="KEGG" id="aagg:ETAA8_22890"/>
<keyword evidence="12" id="KW-0808">Transferase</keyword>
<dbReference type="InterPro" id="IPR051060">
    <property type="entry name" value="Carbamoyltrans_HypF-like"/>
</dbReference>
<evidence type="ECO:0000256" key="6">
    <source>
        <dbReference type="ARBA" id="ARBA00022833"/>
    </source>
</evidence>
<dbReference type="InterPro" id="IPR001792">
    <property type="entry name" value="Acylphosphatase-like_dom"/>
</dbReference>
<dbReference type="Gene3D" id="3.30.420.40">
    <property type="match status" value="1"/>
</dbReference>
<evidence type="ECO:0000259" key="10">
    <source>
        <dbReference type="PROSITE" id="PS51160"/>
    </source>
</evidence>
<evidence type="ECO:0000256" key="1">
    <source>
        <dbReference type="ARBA" id="ARBA00004711"/>
    </source>
</evidence>
<dbReference type="InterPro" id="IPR041440">
    <property type="entry name" value="HypF_C"/>
</dbReference>
<dbReference type="GO" id="GO:0008270">
    <property type="term" value="F:zinc ion binding"/>
    <property type="evidence" value="ECO:0007669"/>
    <property type="project" value="UniProtKB-KW"/>
</dbReference>
<keyword evidence="3" id="KW-0436">Ligase</keyword>
<feature type="active site" evidence="9">
    <location>
        <position position="41"/>
    </location>
</feature>
<evidence type="ECO:0000313" key="13">
    <source>
        <dbReference type="Proteomes" id="UP000315017"/>
    </source>
</evidence>
<comment type="catalytic activity">
    <reaction evidence="7">
        <text>C-terminal L-cysteinyl-[HypE protein] + carbamoyl phosphate + ATP + H2O = C-terminal S-carboxamide-L-cysteinyl-[HypE protein] + AMP + phosphate + diphosphate + H(+)</text>
        <dbReference type="Rhea" id="RHEA:55636"/>
        <dbReference type="Rhea" id="RHEA-COMP:14247"/>
        <dbReference type="Rhea" id="RHEA-COMP:14392"/>
        <dbReference type="ChEBI" id="CHEBI:15377"/>
        <dbReference type="ChEBI" id="CHEBI:15378"/>
        <dbReference type="ChEBI" id="CHEBI:30616"/>
        <dbReference type="ChEBI" id="CHEBI:33019"/>
        <dbReference type="ChEBI" id="CHEBI:43474"/>
        <dbReference type="ChEBI" id="CHEBI:58228"/>
        <dbReference type="ChEBI" id="CHEBI:76913"/>
        <dbReference type="ChEBI" id="CHEBI:139126"/>
        <dbReference type="ChEBI" id="CHEBI:456215"/>
    </reaction>
</comment>
<dbReference type="InterPro" id="IPR006070">
    <property type="entry name" value="Sua5-like_dom"/>
</dbReference>
<dbReference type="UniPathway" id="UPA00335"/>
<dbReference type="Pfam" id="PF17788">
    <property type="entry name" value="HypF_C"/>
    <property type="match status" value="1"/>
</dbReference>
<evidence type="ECO:0000256" key="9">
    <source>
        <dbReference type="PROSITE-ProRule" id="PRU00520"/>
    </source>
</evidence>
<dbReference type="Pfam" id="PF07503">
    <property type="entry name" value="zf-HYPF"/>
    <property type="match status" value="2"/>
</dbReference>
<comment type="catalytic activity">
    <reaction evidence="9">
        <text>an acyl phosphate + H2O = a carboxylate + phosphate + H(+)</text>
        <dbReference type="Rhea" id="RHEA:14965"/>
        <dbReference type="ChEBI" id="CHEBI:15377"/>
        <dbReference type="ChEBI" id="CHEBI:15378"/>
        <dbReference type="ChEBI" id="CHEBI:29067"/>
        <dbReference type="ChEBI" id="CHEBI:43474"/>
        <dbReference type="ChEBI" id="CHEBI:59918"/>
        <dbReference type="EC" id="3.6.1.7"/>
    </reaction>
</comment>
<comment type="similarity">
    <text evidence="2 8">Belongs to the carbamoyltransferase HypF family.</text>
</comment>
<evidence type="ECO:0000256" key="7">
    <source>
        <dbReference type="ARBA" id="ARBA00048220"/>
    </source>
</evidence>
<evidence type="ECO:0000256" key="8">
    <source>
        <dbReference type="PIRNR" id="PIRNR006256"/>
    </source>
</evidence>
<dbReference type="InterPro" id="IPR055128">
    <property type="entry name" value="HypF_C_2"/>
</dbReference>
<feature type="domain" description="Acylphosphatase-like" evidence="10">
    <location>
        <begin position="8"/>
        <end position="94"/>
    </location>
</feature>
<evidence type="ECO:0000256" key="2">
    <source>
        <dbReference type="ARBA" id="ARBA00008097"/>
    </source>
</evidence>
<sequence length="755" mass="81340">MTDVLPSAVHVTLTGRVQGLGVRPAIARWARQLSLMGWVSNTCRGVEIVVGGTSDEVEQFIRELPQRLPRAAIVESQECAPIEPPMCKTFAIRSESVSGALKVRVPPDLAACEDCLRETRSATDRRSRYPFASCTACGPRYSIIEKMPYERAHTTMRNFTLCPICQREFNSPADRRYHAETTACPACGPHWWCCDNTDRTIATGRDAIQAAAATILRGEIVALQGLGGYQLIVDATSETAVNRLRTRKQRNGKPFAVMVASVEQALRLARCDQTERQALASPAGPIVILDQQQGNELAHGVSPGLDTLGLMLPTSPLHDLLLIACGRPLVVTSGNREGDPLAFEHRGAHIRLAAIADLWLEHNRPIRRPVDDSVVRVIAGRVAVLRSARGFAPLPLEVHSPKPLLAIGGHHKAAIAISNGAQGVLGPHVGDLDSAAERERWETHVADLQNLFGSSPVALTGDLHPDYYSKRWAATQPLPCMQVQHHHAHVVAGMVEHRWLDRAVLGVAFDGTGLGDDGTIWGGEFLLATSAEFKRVAHVLPFDLPGGERAVREPWRVAVSLAQRAVGSERASKLAFQAGSPQVLLPLIGNPRFSPVTTSAGRLFDGIAALLLGVEVAQFEGQGPMVLEAVCDRTAAGCYPMPLQGTRPCVLDWRPAVVQILGDLQAAVAPGVIAMRFHRGLAKAVLAVARRYPQSPVVLGGGCFQNRILVELLVEMFAQTGQLIGLPGLIPVNDGGLAAGQLAIASSQLENQYSR</sequence>
<feature type="active site" evidence="9">
    <location>
        <position position="23"/>
    </location>
</feature>
<evidence type="ECO:0000313" key="12">
    <source>
        <dbReference type="EMBL" id="QDU27204.1"/>
    </source>
</evidence>
<reference evidence="12 13" key="1">
    <citation type="submission" date="2019-02" db="EMBL/GenBank/DDBJ databases">
        <title>Deep-cultivation of Planctomycetes and their phenomic and genomic characterization uncovers novel biology.</title>
        <authorList>
            <person name="Wiegand S."/>
            <person name="Jogler M."/>
            <person name="Boedeker C."/>
            <person name="Pinto D."/>
            <person name="Vollmers J."/>
            <person name="Rivas-Marin E."/>
            <person name="Kohn T."/>
            <person name="Peeters S.H."/>
            <person name="Heuer A."/>
            <person name="Rast P."/>
            <person name="Oberbeckmann S."/>
            <person name="Bunk B."/>
            <person name="Jeske O."/>
            <person name="Meyerdierks A."/>
            <person name="Storesund J.E."/>
            <person name="Kallscheuer N."/>
            <person name="Luecker S."/>
            <person name="Lage O.M."/>
            <person name="Pohl T."/>
            <person name="Merkel B.J."/>
            <person name="Hornburger P."/>
            <person name="Mueller R.-W."/>
            <person name="Bruemmer F."/>
            <person name="Labrenz M."/>
            <person name="Spormann A.M."/>
            <person name="Op den Camp H."/>
            <person name="Overmann J."/>
            <person name="Amann R."/>
            <person name="Jetten M.S.M."/>
            <person name="Mascher T."/>
            <person name="Medema M.H."/>
            <person name="Devos D.P."/>
            <person name="Kaster A.-K."/>
            <person name="Ovreas L."/>
            <person name="Rohde M."/>
            <person name="Galperin M.Y."/>
            <person name="Jogler C."/>
        </authorList>
    </citation>
    <scope>NUCLEOTIDE SEQUENCE [LARGE SCALE GENOMIC DNA]</scope>
    <source>
        <strain evidence="12 13">ETA_A8</strain>
    </source>
</reference>
<dbReference type="Pfam" id="PF22521">
    <property type="entry name" value="HypF_C_2"/>
    <property type="match status" value="1"/>
</dbReference>
<evidence type="ECO:0000256" key="5">
    <source>
        <dbReference type="ARBA" id="ARBA00022771"/>
    </source>
</evidence>
<dbReference type="SUPFAM" id="SSF54975">
    <property type="entry name" value="Acylphosphatase/BLUF domain-like"/>
    <property type="match status" value="1"/>
</dbReference>
<organism evidence="12 13">
    <name type="scientific">Anatilimnocola aggregata</name>
    <dbReference type="NCBI Taxonomy" id="2528021"/>
    <lineage>
        <taxon>Bacteria</taxon>
        <taxon>Pseudomonadati</taxon>
        <taxon>Planctomycetota</taxon>
        <taxon>Planctomycetia</taxon>
        <taxon>Pirellulales</taxon>
        <taxon>Pirellulaceae</taxon>
        <taxon>Anatilimnocola</taxon>
    </lineage>
</organism>
<dbReference type="PANTHER" id="PTHR42959:SF1">
    <property type="entry name" value="CARBAMOYLTRANSFERASE HYPF"/>
    <property type="match status" value="1"/>
</dbReference>
<dbReference type="EC" id="6.2.-.-" evidence="8"/>
<evidence type="ECO:0000259" key="11">
    <source>
        <dbReference type="PROSITE" id="PS51163"/>
    </source>
</evidence>
<dbReference type="Gene3D" id="3.30.110.120">
    <property type="match status" value="1"/>
</dbReference>
<accession>A0A517YAG4</accession>
<dbReference type="GO" id="GO:0016743">
    <property type="term" value="F:carboxyl- or carbamoyltransferase activity"/>
    <property type="evidence" value="ECO:0007669"/>
    <property type="project" value="UniProtKB-UniRule"/>
</dbReference>
<dbReference type="InterPro" id="IPR036046">
    <property type="entry name" value="Acylphosphatase-like_dom_sf"/>
</dbReference>
<dbReference type="GO" id="GO:0003725">
    <property type="term" value="F:double-stranded RNA binding"/>
    <property type="evidence" value="ECO:0007669"/>
    <property type="project" value="InterPro"/>
</dbReference>